<dbReference type="RefSeq" id="WP_127745702.1">
    <property type="nucleotide sequence ID" value="NZ_SACN01000003.1"/>
</dbReference>
<keyword evidence="3" id="KW-0732">Signal</keyword>
<feature type="region of interest" description="Disordered" evidence="2">
    <location>
        <begin position="23"/>
        <end position="54"/>
    </location>
</feature>
<keyword evidence="5" id="KW-1185">Reference proteome</keyword>
<feature type="coiled-coil region" evidence="1">
    <location>
        <begin position="54"/>
        <end position="104"/>
    </location>
</feature>
<proteinExistence type="predicted"/>
<keyword evidence="1" id="KW-0175">Coiled coil</keyword>
<dbReference type="Proteomes" id="UP000282971">
    <property type="component" value="Unassembled WGS sequence"/>
</dbReference>
<protein>
    <recommendedName>
        <fullName evidence="6">DUF4398 domain-containing protein</fullName>
    </recommendedName>
</protein>
<evidence type="ECO:0008006" key="6">
    <source>
        <dbReference type="Google" id="ProtNLM"/>
    </source>
</evidence>
<name>A0A437LYJ0_9SPHN</name>
<accession>A0A437LYJ0</accession>
<feature type="chain" id="PRO_5019333681" description="DUF4398 domain-containing protein" evidence="3">
    <location>
        <begin position="18"/>
        <end position="108"/>
    </location>
</feature>
<organism evidence="4 5">
    <name type="scientific">Sphingomonas crocodyli</name>
    <dbReference type="NCBI Taxonomy" id="1979270"/>
    <lineage>
        <taxon>Bacteria</taxon>
        <taxon>Pseudomonadati</taxon>
        <taxon>Pseudomonadota</taxon>
        <taxon>Alphaproteobacteria</taxon>
        <taxon>Sphingomonadales</taxon>
        <taxon>Sphingomonadaceae</taxon>
        <taxon>Sphingomonas</taxon>
    </lineage>
</organism>
<reference evidence="4 5" key="1">
    <citation type="submission" date="2019-01" db="EMBL/GenBank/DDBJ databases">
        <authorList>
            <person name="Chen W.-M."/>
        </authorList>
    </citation>
    <scope>NUCLEOTIDE SEQUENCE [LARGE SCALE GENOMIC DNA]</scope>
    <source>
        <strain evidence="4 5">CCP-7</strain>
    </source>
</reference>
<gene>
    <name evidence="4" type="ORF">EOD43_19505</name>
</gene>
<dbReference type="AlphaFoldDB" id="A0A437LYJ0"/>
<evidence type="ECO:0000313" key="5">
    <source>
        <dbReference type="Proteomes" id="UP000282971"/>
    </source>
</evidence>
<comment type="caution">
    <text evidence="4">The sequence shown here is derived from an EMBL/GenBank/DDBJ whole genome shotgun (WGS) entry which is preliminary data.</text>
</comment>
<evidence type="ECO:0000256" key="2">
    <source>
        <dbReference type="SAM" id="MobiDB-lite"/>
    </source>
</evidence>
<sequence>MRTNPICRLMLVPVALAGLASCDGPNEKAGRKADQAAAAQSGSNYTGEGVNERLGEAKDKVERANADAADAAADALEKRADEIRAQADLAADRLEEQAKAVRKNQAQP</sequence>
<evidence type="ECO:0000256" key="1">
    <source>
        <dbReference type="SAM" id="Coils"/>
    </source>
</evidence>
<dbReference type="EMBL" id="SACN01000003">
    <property type="protein sequence ID" value="RVT90442.1"/>
    <property type="molecule type" value="Genomic_DNA"/>
</dbReference>
<dbReference type="PROSITE" id="PS51257">
    <property type="entry name" value="PROKAR_LIPOPROTEIN"/>
    <property type="match status" value="1"/>
</dbReference>
<evidence type="ECO:0000256" key="3">
    <source>
        <dbReference type="SAM" id="SignalP"/>
    </source>
</evidence>
<feature type="signal peptide" evidence="3">
    <location>
        <begin position="1"/>
        <end position="17"/>
    </location>
</feature>
<feature type="compositionally biased region" description="Basic and acidic residues" evidence="2">
    <location>
        <begin position="25"/>
        <end position="34"/>
    </location>
</feature>
<evidence type="ECO:0000313" key="4">
    <source>
        <dbReference type="EMBL" id="RVT90442.1"/>
    </source>
</evidence>